<proteinExistence type="predicted"/>
<keyword evidence="3" id="KW-1185">Reference proteome</keyword>
<keyword evidence="1" id="KW-1133">Transmembrane helix</keyword>
<keyword evidence="1" id="KW-0812">Transmembrane</keyword>
<evidence type="ECO:0000256" key="1">
    <source>
        <dbReference type="SAM" id="Phobius"/>
    </source>
</evidence>
<sequence>MSFECNCRYVGFYKGVQSAGAAVAWQVDSHEVPLLNQLIVNWSLTTVSYPLLAILVMLAVKDDKQDEEASVNPASMDNNSKPVYKSWQFKTNEIFSNFEQMKIQVSQSKKNFRASL</sequence>
<gene>
    <name evidence="2" type="ORF">DCAF_LOCUS1949</name>
</gene>
<protein>
    <submittedName>
        <fullName evidence="2">Uncharacterized protein</fullName>
    </submittedName>
</protein>
<feature type="transmembrane region" description="Helical" evidence="1">
    <location>
        <begin position="39"/>
        <end position="60"/>
    </location>
</feature>
<dbReference type="AlphaFoldDB" id="A0AAV1QW17"/>
<keyword evidence="1" id="KW-0472">Membrane</keyword>
<comment type="caution">
    <text evidence="2">The sequence shown here is derived from an EMBL/GenBank/DDBJ whole genome shotgun (WGS) entry which is preliminary data.</text>
</comment>
<dbReference type="EMBL" id="CAWUPB010000246">
    <property type="protein sequence ID" value="CAK7324309.1"/>
    <property type="molecule type" value="Genomic_DNA"/>
</dbReference>
<dbReference type="Proteomes" id="UP001314170">
    <property type="component" value="Unassembled WGS sequence"/>
</dbReference>
<reference evidence="2 3" key="1">
    <citation type="submission" date="2024-01" db="EMBL/GenBank/DDBJ databases">
        <authorList>
            <person name="Waweru B."/>
        </authorList>
    </citation>
    <scope>NUCLEOTIDE SEQUENCE [LARGE SCALE GENOMIC DNA]</scope>
</reference>
<name>A0AAV1QW17_9ROSI</name>
<organism evidence="2 3">
    <name type="scientific">Dovyalis caffra</name>
    <dbReference type="NCBI Taxonomy" id="77055"/>
    <lineage>
        <taxon>Eukaryota</taxon>
        <taxon>Viridiplantae</taxon>
        <taxon>Streptophyta</taxon>
        <taxon>Embryophyta</taxon>
        <taxon>Tracheophyta</taxon>
        <taxon>Spermatophyta</taxon>
        <taxon>Magnoliopsida</taxon>
        <taxon>eudicotyledons</taxon>
        <taxon>Gunneridae</taxon>
        <taxon>Pentapetalae</taxon>
        <taxon>rosids</taxon>
        <taxon>fabids</taxon>
        <taxon>Malpighiales</taxon>
        <taxon>Salicaceae</taxon>
        <taxon>Flacourtieae</taxon>
        <taxon>Dovyalis</taxon>
    </lineage>
</organism>
<evidence type="ECO:0000313" key="3">
    <source>
        <dbReference type="Proteomes" id="UP001314170"/>
    </source>
</evidence>
<evidence type="ECO:0000313" key="2">
    <source>
        <dbReference type="EMBL" id="CAK7324309.1"/>
    </source>
</evidence>
<accession>A0AAV1QW17</accession>